<dbReference type="InterPro" id="IPR011990">
    <property type="entry name" value="TPR-like_helical_dom_sf"/>
</dbReference>
<proteinExistence type="predicted"/>
<sequence length="109" mass="12866">MSTPTRLELLLEYYREDPNDPFNIYALAMEYANTDPQKALYYLEGLLKWHPNYLPAYYQAGKLYTDSEQFDQALETYQLGQKLADALGQAKTLEELKRAERMLRDEMEE</sequence>
<dbReference type="SUPFAM" id="SSF48452">
    <property type="entry name" value="TPR-like"/>
    <property type="match status" value="1"/>
</dbReference>
<evidence type="ECO:0000313" key="2">
    <source>
        <dbReference type="Proteomes" id="UP001501508"/>
    </source>
</evidence>
<keyword evidence="2" id="KW-1185">Reference proteome</keyword>
<evidence type="ECO:0000313" key="1">
    <source>
        <dbReference type="EMBL" id="GAA4439222.1"/>
    </source>
</evidence>
<reference evidence="2" key="1">
    <citation type="journal article" date="2019" name="Int. J. Syst. Evol. Microbiol.">
        <title>The Global Catalogue of Microorganisms (GCM) 10K type strain sequencing project: providing services to taxonomists for standard genome sequencing and annotation.</title>
        <authorList>
            <consortium name="The Broad Institute Genomics Platform"/>
            <consortium name="The Broad Institute Genome Sequencing Center for Infectious Disease"/>
            <person name="Wu L."/>
            <person name="Ma J."/>
        </authorList>
    </citation>
    <scope>NUCLEOTIDE SEQUENCE [LARGE SCALE GENOMIC DNA]</scope>
    <source>
        <strain evidence="2">JCM 31920</strain>
    </source>
</reference>
<evidence type="ECO:0008006" key="3">
    <source>
        <dbReference type="Google" id="ProtNLM"/>
    </source>
</evidence>
<organism evidence="1 2">
    <name type="scientific">Ravibacter arvi</name>
    <dbReference type="NCBI Taxonomy" id="2051041"/>
    <lineage>
        <taxon>Bacteria</taxon>
        <taxon>Pseudomonadati</taxon>
        <taxon>Bacteroidota</taxon>
        <taxon>Cytophagia</taxon>
        <taxon>Cytophagales</taxon>
        <taxon>Spirosomataceae</taxon>
        <taxon>Ravibacter</taxon>
    </lineage>
</organism>
<accession>A0ABP8LZS2</accession>
<dbReference type="EMBL" id="BAABEY010000020">
    <property type="protein sequence ID" value="GAA4439222.1"/>
    <property type="molecule type" value="Genomic_DNA"/>
</dbReference>
<name>A0ABP8LZS2_9BACT</name>
<comment type="caution">
    <text evidence="1">The sequence shown here is derived from an EMBL/GenBank/DDBJ whole genome shotgun (WGS) entry which is preliminary data.</text>
</comment>
<dbReference type="Proteomes" id="UP001501508">
    <property type="component" value="Unassembled WGS sequence"/>
</dbReference>
<gene>
    <name evidence="1" type="ORF">GCM10023091_21100</name>
</gene>
<protein>
    <recommendedName>
        <fullName evidence="3">Enzyme of heme biosynthesis</fullName>
    </recommendedName>
</protein>
<dbReference type="Gene3D" id="1.25.40.10">
    <property type="entry name" value="Tetratricopeptide repeat domain"/>
    <property type="match status" value="1"/>
</dbReference>
<dbReference type="Pfam" id="PF14559">
    <property type="entry name" value="TPR_19"/>
    <property type="match status" value="1"/>
</dbReference>
<dbReference type="RefSeq" id="WP_345028669.1">
    <property type="nucleotide sequence ID" value="NZ_BAABEY010000020.1"/>
</dbReference>